<reference evidence="2 3" key="1">
    <citation type="submission" date="2019-07" db="EMBL/GenBank/DDBJ databases">
        <title>Genomes of Cafeteria roenbergensis.</title>
        <authorList>
            <person name="Fischer M.G."/>
            <person name="Hackl T."/>
            <person name="Roman M."/>
        </authorList>
    </citation>
    <scope>NUCLEOTIDE SEQUENCE [LARGE SCALE GENOMIC DNA]</scope>
    <source>
        <strain evidence="2 3">BVI</strain>
    </source>
</reference>
<feature type="region of interest" description="Disordered" evidence="1">
    <location>
        <begin position="435"/>
        <end position="459"/>
    </location>
</feature>
<evidence type="ECO:0000313" key="2">
    <source>
        <dbReference type="EMBL" id="KAA0157605.1"/>
    </source>
</evidence>
<feature type="region of interest" description="Disordered" evidence="1">
    <location>
        <begin position="77"/>
        <end position="116"/>
    </location>
</feature>
<evidence type="ECO:0000256" key="1">
    <source>
        <dbReference type="SAM" id="MobiDB-lite"/>
    </source>
</evidence>
<accession>A0A5A8CXB6</accession>
<gene>
    <name evidence="2" type="ORF">FNF29_00181</name>
</gene>
<comment type="caution">
    <text evidence="2">The sequence shown here is derived from an EMBL/GenBank/DDBJ whole genome shotgun (WGS) entry which is preliminary data.</text>
</comment>
<name>A0A5A8CXB6_CAFRO</name>
<protein>
    <submittedName>
        <fullName evidence="2">Uncharacterized protein</fullName>
    </submittedName>
</protein>
<proteinExistence type="predicted"/>
<dbReference type="AlphaFoldDB" id="A0A5A8CXB6"/>
<dbReference type="EMBL" id="VLTN01000001">
    <property type="protein sequence ID" value="KAA0157605.1"/>
    <property type="molecule type" value="Genomic_DNA"/>
</dbReference>
<feature type="compositionally biased region" description="Gly residues" evidence="1">
    <location>
        <begin position="78"/>
        <end position="115"/>
    </location>
</feature>
<evidence type="ECO:0000313" key="3">
    <source>
        <dbReference type="Proteomes" id="UP000323011"/>
    </source>
</evidence>
<organism evidence="2 3">
    <name type="scientific">Cafeteria roenbergensis</name>
    <name type="common">Marine flagellate</name>
    <dbReference type="NCBI Taxonomy" id="33653"/>
    <lineage>
        <taxon>Eukaryota</taxon>
        <taxon>Sar</taxon>
        <taxon>Stramenopiles</taxon>
        <taxon>Bigyra</taxon>
        <taxon>Opalozoa</taxon>
        <taxon>Bicosoecida</taxon>
        <taxon>Cafeteriaceae</taxon>
        <taxon>Cafeteria</taxon>
    </lineage>
</organism>
<sequence>MRGGGEFACMQCSASGHFAPGATLRVRASGNVQLHIVPAWQDGWELWEMGADSAGRPTVTATADAAGGLVVSVLAAGPAGGSEGEGGGSEGEGGGSEGEGGGSEGTPGRTGGPAGGCSRVAIAIPQMADLDVDAAGAVSVHDKLEAVRALVRSPSGPIRAARLRAEQLWLHCESGDVSVAGVAEGAASLIGRRVFVRRLMAAEASVAADDWAVIQSAFVKQLRVDVGADVGADVVADAEQPGEAEAQAAAEPVAAVLIPSLHGHADITVSAHAARAAAERTGAGGAAVEVAGVTGSVSVSVEPLAAGDATAAPGPAVRCQLDEAAPGSTTRLTTFGGGAGEAAQSQLLLSLPARGRVVAAGSGGVQVDLPRSEAGEGGEVVFEPLEGQGCPEGLLQPGCSGEFRGWPSRNRTTPGVNRGLWPDRDEMLASLRQRAEEQEVQSGGAAGAPSAGSRGLGKIAPDSRATGLFFHEEGGAAEDSGTGDGAPQFEFAGTGAGRVAVESWIGGVRRKAGLRSMAGAARDALRV</sequence>
<feature type="region of interest" description="Disordered" evidence="1">
    <location>
        <begin position="402"/>
        <end position="422"/>
    </location>
</feature>
<keyword evidence="3" id="KW-1185">Reference proteome</keyword>
<feature type="compositionally biased region" description="Low complexity" evidence="1">
    <location>
        <begin position="447"/>
        <end position="457"/>
    </location>
</feature>
<dbReference type="Proteomes" id="UP000323011">
    <property type="component" value="Unassembled WGS sequence"/>
</dbReference>